<dbReference type="Proteomes" id="UP000190166">
    <property type="component" value="Unassembled WGS sequence"/>
</dbReference>
<dbReference type="Pfam" id="PF00005">
    <property type="entry name" value="ABC_tran"/>
    <property type="match status" value="1"/>
</dbReference>
<dbReference type="InterPro" id="IPR003439">
    <property type="entry name" value="ABC_transporter-like_ATP-bd"/>
</dbReference>
<dbReference type="Gene3D" id="3.40.50.300">
    <property type="entry name" value="P-loop containing nucleotide triphosphate hydrolases"/>
    <property type="match status" value="1"/>
</dbReference>
<protein>
    <submittedName>
        <fullName evidence="6">ABC-2 type transport system ATP-binding protein</fullName>
    </submittedName>
</protein>
<proteinExistence type="inferred from homology"/>
<dbReference type="PANTHER" id="PTHR43335:SF4">
    <property type="entry name" value="ABC TRANSPORTER, ATP-BINDING PROTEIN"/>
    <property type="match status" value="1"/>
</dbReference>
<keyword evidence="4 6" id="KW-0067">ATP-binding</keyword>
<accession>A0A1T5P4K3</accession>
<keyword evidence="3" id="KW-0547">Nucleotide-binding</keyword>
<sequence length="308" mass="33922">MSIQVSELSKVYGEQRAVDAISFELKKGEITGFLGPNGAGKSTTMKMITGFLPPTSGKASVCGFDIVSQSLEVRKRVGYLPESNPLYYDMYIREFLEFVAGIHQLGKAGAQRITSVIELTGLQPERHKKIGALSNGYKQRVGLAQALLHDPEVLILDEPTTGLDPNQLADIRRLIKELGANKTVILSTHIMQEVEALCDRVIIINKGKIIADDKLSLIQQNNSGNGYLQVTFAEPVSEAELMAIPGISRVVAREDHSWQLFTSQVDEVRKNLLQFALINNRNILSLQSNSQSLEAIFRELTLTKASGN</sequence>
<feature type="domain" description="ABC transporter" evidence="5">
    <location>
        <begin position="3"/>
        <end position="231"/>
    </location>
</feature>
<keyword evidence="7" id="KW-1185">Reference proteome</keyword>
<dbReference type="AlphaFoldDB" id="A0A1T5P4K3"/>
<dbReference type="STRING" id="393003.SAMN05660461_3775"/>
<dbReference type="GO" id="GO:0016887">
    <property type="term" value="F:ATP hydrolysis activity"/>
    <property type="evidence" value="ECO:0007669"/>
    <property type="project" value="InterPro"/>
</dbReference>
<dbReference type="SMART" id="SM00382">
    <property type="entry name" value="AAA"/>
    <property type="match status" value="1"/>
</dbReference>
<dbReference type="EMBL" id="FUZZ01000003">
    <property type="protein sequence ID" value="SKD07714.1"/>
    <property type="molecule type" value="Genomic_DNA"/>
</dbReference>
<comment type="similarity">
    <text evidence="1">Belongs to the ABC transporter superfamily.</text>
</comment>
<dbReference type="NCBIfam" id="TIGR03522">
    <property type="entry name" value="GldA_ABC_ATP"/>
    <property type="match status" value="1"/>
</dbReference>
<keyword evidence="2" id="KW-0813">Transport</keyword>
<dbReference type="GO" id="GO:0005524">
    <property type="term" value="F:ATP binding"/>
    <property type="evidence" value="ECO:0007669"/>
    <property type="project" value="UniProtKB-KW"/>
</dbReference>
<gene>
    <name evidence="6" type="ORF">SAMN05660461_3775</name>
</gene>
<evidence type="ECO:0000256" key="2">
    <source>
        <dbReference type="ARBA" id="ARBA00022448"/>
    </source>
</evidence>
<dbReference type="PANTHER" id="PTHR43335">
    <property type="entry name" value="ABC TRANSPORTER, ATP-BINDING PROTEIN"/>
    <property type="match status" value="1"/>
</dbReference>
<dbReference type="InterPro" id="IPR027417">
    <property type="entry name" value="P-loop_NTPase"/>
</dbReference>
<evidence type="ECO:0000313" key="6">
    <source>
        <dbReference type="EMBL" id="SKD07714.1"/>
    </source>
</evidence>
<dbReference type="InterPro" id="IPR003593">
    <property type="entry name" value="AAA+_ATPase"/>
</dbReference>
<organism evidence="6 7">
    <name type="scientific">Chitinophaga ginsengisegetis</name>
    <dbReference type="NCBI Taxonomy" id="393003"/>
    <lineage>
        <taxon>Bacteria</taxon>
        <taxon>Pseudomonadati</taxon>
        <taxon>Bacteroidota</taxon>
        <taxon>Chitinophagia</taxon>
        <taxon>Chitinophagales</taxon>
        <taxon>Chitinophagaceae</taxon>
        <taxon>Chitinophaga</taxon>
    </lineage>
</organism>
<dbReference type="PROSITE" id="PS50893">
    <property type="entry name" value="ABC_TRANSPORTER_2"/>
    <property type="match status" value="1"/>
</dbReference>
<dbReference type="InterPro" id="IPR019864">
    <property type="entry name" value="Motility-assoc_ABC_GldA"/>
</dbReference>
<dbReference type="SUPFAM" id="SSF52540">
    <property type="entry name" value="P-loop containing nucleoside triphosphate hydrolases"/>
    <property type="match status" value="1"/>
</dbReference>
<name>A0A1T5P4K3_9BACT</name>
<evidence type="ECO:0000259" key="5">
    <source>
        <dbReference type="PROSITE" id="PS50893"/>
    </source>
</evidence>
<reference evidence="6 7" key="1">
    <citation type="submission" date="2017-02" db="EMBL/GenBank/DDBJ databases">
        <authorList>
            <person name="Peterson S.W."/>
        </authorList>
    </citation>
    <scope>NUCLEOTIDE SEQUENCE [LARGE SCALE GENOMIC DNA]</scope>
    <source>
        <strain evidence="6 7">DSM 18108</strain>
    </source>
</reference>
<evidence type="ECO:0000256" key="4">
    <source>
        <dbReference type="ARBA" id="ARBA00022840"/>
    </source>
</evidence>
<dbReference type="CDD" id="cd03230">
    <property type="entry name" value="ABC_DR_subfamily_A"/>
    <property type="match status" value="1"/>
</dbReference>
<evidence type="ECO:0000313" key="7">
    <source>
        <dbReference type="Proteomes" id="UP000190166"/>
    </source>
</evidence>
<evidence type="ECO:0000256" key="3">
    <source>
        <dbReference type="ARBA" id="ARBA00022741"/>
    </source>
</evidence>
<dbReference type="RefSeq" id="WP_079471069.1">
    <property type="nucleotide sequence ID" value="NZ_FUZZ01000003.1"/>
</dbReference>
<evidence type="ECO:0000256" key="1">
    <source>
        <dbReference type="ARBA" id="ARBA00005417"/>
    </source>
</evidence>